<dbReference type="RefSeq" id="WP_203905375.1">
    <property type="nucleotide sequence ID" value="NZ_BOPF01000060.1"/>
</dbReference>
<evidence type="ECO:0000313" key="5">
    <source>
        <dbReference type="EMBL" id="GIJ51975.1"/>
    </source>
</evidence>
<dbReference type="EMBL" id="BOPF01000060">
    <property type="protein sequence ID" value="GIJ51975.1"/>
    <property type="molecule type" value="Genomic_DNA"/>
</dbReference>
<dbReference type="InterPro" id="IPR000524">
    <property type="entry name" value="Tscrpt_reg_HTH_GntR"/>
</dbReference>
<proteinExistence type="predicted"/>
<dbReference type="GO" id="GO:0003677">
    <property type="term" value="F:DNA binding"/>
    <property type="evidence" value="ECO:0007669"/>
    <property type="project" value="UniProtKB-KW"/>
</dbReference>
<dbReference type="Gene3D" id="1.10.10.10">
    <property type="entry name" value="Winged helix-like DNA-binding domain superfamily/Winged helix DNA-binding domain"/>
    <property type="match status" value="1"/>
</dbReference>
<evidence type="ECO:0000259" key="4">
    <source>
        <dbReference type="PROSITE" id="PS50949"/>
    </source>
</evidence>
<keyword evidence="3" id="KW-0804">Transcription</keyword>
<dbReference type="InterPro" id="IPR036390">
    <property type="entry name" value="WH_DNA-bd_sf"/>
</dbReference>
<dbReference type="Pfam" id="PF00392">
    <property type="entry name" value="GntR"/>
    <property type="match status" value="1"/>
</dbReference>
<reference evidence="5" key="1">
    <citation type="submission" date="2021-01" db="EMBL/GenBank/DDBJ databases">
        <title>Whole genome shotgun sequence of Virgisporangium aliadipatigenens NBRC 105644.</title>
        <authorList>
            <person name="Komaki H."/>
            <person name="Tamura T."/>
        </authorList>
    </citation>
    <scope>NUCLEOTIDE SEQUENCE</scope>
    <source>
        <strain evidence="5">NBRC 105644</strain>
    </source>
</reference>
<organism evidence="5 6">
    <name type="scientific">Virgisporangium aliadipatigenens</name>
    <dbReference type="NCBI Taxonomy" id="741659"/>
    <lineage>
        <taxon>Bacteria</taxon>
        <taxon>Bacillati</taxon>
        <taxon>Actinomycetota</taxon>
        <taxon>Actinomycetes</taxon>
        <taxon>Micromonosporales</taxon>
        <taxon>Micromonosporaceae</taxon>
        <taxon>Virgisporangium</taxon>
    </lineage>
</organism>
<dbReference type="GO" id="GO:0003700">
    <property type="term" value="F:DNA-binding transcription factor activity"/>
    <property type="evidence" value="ECO:0007669"/>
    <property type="project" value="InterPro"/>
</dbReference>
<evidence type="ECO:0000313" key="6">
    <source>
        <dbReference type="Proteomes" id="UP000619260"/>
    </source>
</evidence>
<dbReference type="Pfam" id="PF07729">
    <property type="entry name" value="FCD"/>
    <property type="match status" value="1"/>
</dbReference>
<keyword evidence="2" id="KW-0238">DNA-binding</keyword>
<dbReference type="InterPro" id="IPR036388">
    <property type="entry name" value="WH-like_DNA-bd_sf"/>
</dbReference>
<accession>A0A8J3YY90</accession>
<name>A0A8J3YY90_9ACTN</name>
<dbReference type="InterPro" id="IPR008920">
    <property type="entry name" value="TF_FadR/GntR_C"/>
</dbReference>
<protein>
    <submittedName>
        <fullName evidence="5">GntR family transcriptional regulator</fullName>
    </submittedName>
</protein>
<dbReference type="PROSITE" id="PS50949">
    <property type="entry name" value="HTH_GNTR"/>
    <property type="match status" value="1"/>
</dbReference>
<dbReference type="Proteomes" id="UP000619260">
    <property type="component" value="Unassembled WGS sequence"/>
</dbReference>
<comment type="caution">
    <text evidence="5">The sequence shown here is derived from an EMBL/GenBank/DDBJ whole genome shotgun (WGS) entry which is preliminary data.</text>
</comment>
<dbReference type="SMART" id="SM00895">
    <property type="entry name" value="FCD"/>
    <property type="match status" value="1"/>
</dbReference>
<feature type="domain" description="HTH gntR-type" evidence="4">
    <location>
        <begin position="2"/>
        <end position="72"/>
    </location>
</feature>
<gene>
    <name evidence="5" type="ORF">Val02_88610</name>
</gene>
<dbReference type="SMART" id="SM00345">
    <property type="entry name" value="HTH_GNTR"/>
    <property type="match status" value="1"/>
</dbReference>
<dbReference type="AlphaFoldDB" id="A0A8J3YY90"/>
<dbReference type="Gene3D" id="1.20.120.530">
    <property type="entry name" value="GntR ligand-binding domain-like"/>
    <property type="match status" value="1"/>
</dbReference>
<evidence type="ECO:0000256" key="1">
    <source>
        <dbReference type="ARBA" id="ARBA00023015"/>
    </source>
</evidence>
<dbReference type="PANTHER" id="PTHR43537">
    <property type="entry name" value="TRANSCRIPTIONAL REGULATOR, GNTR FAMILY"/>
    <property type="match status" value="1"/>
</dbReference>
<sequence>MPSVPERIASSLEDEILAQSLDPGARFALRTELIDRFGVSASAMNEALRILRERGIVHVRQGAQGGVFIAEPPPQLRLGVIDVWFRGLHVDPVDLFEARSMLEDSFATVAAARATPEDCRDIAWALEELRTARDDARQYLEANLRLHTAIARAARVPVLAGMYESIVTLIRATLVRAQYAGDEAAKVVDENIEVHARLYRAIREQDHEALAVTLREHRADLVRVSDPRRSPGRPQTARTP</sequence>
<keyword evidence="1" id="KW-0805">Transcription regulation</keyword>
<dbReference type="SUPFAM" id="SSF48008">
    <property type="entry name" value="GntR ligand-binding domain-like"/>
    <property type="match status" value="1"/>
</dbReference>
<dbReference type="PANTHER" id="PTHR43537:SF5">
    <property type="entry name" value="UXU OPERON TRANSCRIPTIONAL REGULATOR"/>
    <property type="match status" value="1"/>
</dbReference>
<dbReference type="SUPFAM" id="SSF46785">
    <property type="entry name" value="Winged helix' DNA-binding domain"/>
    <property type="match status" value="1"/>
</dbReference>
<evidence type="ECO:0000256" key="2">
    <source>
        <dbReference type="ARBA" id="ARBA00023125"/>
    </source>
</evidence>
<evidence type="ECO:0000256" key="3">
    <source>
        <dbReference type="ARBA" id="ARBA00023163"/>
    </source>
</evidence>
<keyword evidence="6" id="KW-1185">Reference proteome</keyword>
<dbReference type="InterPro" id="IPR011711">
    <property type="entry name" value="GntR_C"/>
</dbReference>